<evidence type="ECO:0008006" key="4">
    <source>
        <dbReference type="Google" id="ProtNLM"/>
    </source>
</evidence>
<evidence type="ECO:0000313" key="2">
    <source>
        <dbReference type="EMBL" id="MFD0751027.1"/>
    </source>
</evidence>
<name>A0ABW2YWZ7_9SPHI</name>
<evidence type="ECO:0000313" key="3">
    <source>
        <dbReference type="Proteomes" id="UP001596958"/>
    </source>
</evidence>
<dbReference type="InterPro" id="IPR029033">
    <property type="entry name" value="His_PPase_superfam"/>
</dbReference>
<accession>A0ABW2YWZ7</accession>
<evidence type="ECO:0000256" key="1">
    <source>
        <dbReference type="SAM" id="SignalP"/>
    </source>
</evidence>
<proteinExistence type="predicted"/>
<protein>
    <recommendedName>
        <fullName evidence="4">Histidine phosphatase family protein</fullName>
    </recommendedName>
</protein>
<comment type="caution">
    <text evidence="2">The sequence shown here is derived from an EMBL/GenBank/DDBJ whole genome shotgun (WGS) entry which is preliminary data.</text>
</comment>
<dbReference type="RefSeq" id="WP_377100826.1">
    <property type="nucleotide sequence ID" value="NZ_JBHTHU010000009.1"/>
</dbReference>
<organism evidence="2 3">
    <name type="scientific">Mucilaginibacter calamicampi</name>
    <dbReference type="NCBI Taxonomy" id="1302352"/>
    <lineage>
        <taxon>Bacteria</taxon>
        <taxon>Pseudomonadati</taxon>
        <taxon>Bacteroidota</taxon>
        <taxon>Sphingobacteriia</taxon>
        <taxon>Sphingobacteriales</taxon>
        <taxon>Sphingobacteriaceae</taxon>
        <taxon>Mucilaginibacter</taxon>
    </lineage>
</organism>
<keyword evidence="3" id="KW-1185">Reference proteome</keyword>
<feature type="chain" id="PRO_5045418495" description="Histidine phosphatase family protein" evidence="1">
    <location>
        <begin position="28"/>
        <end position="196"/>
    </location>
</feature>
<reference evidence="3" key="1">
    <citation type="journal article" date="2019" name="Int. J. Syst. Evol. Microbiol.">
        <title>The Global Catalogue of Microorganisms (GCM) 10K type strain sequencing project: providing services to taxonomists for standard genome sequencing and annotation.</title>
        <authorList>
            <consortium name="The Broad Institute Genomics Platform"/>
            <consortium name="The Broad Institute Genome Sequencing Center for Infectious Disease"/>
            <person name="Wu L."/>
            <person name="Ma J."/>
        </authorList>
    </citation>
    <scope>NUCLEOTIDE SEQUENCE [LARGE SCALE GENOMIC DNA]</scope>
    <source>
        <strain evidence="3">CCUG 63418</strain>
    </source>
</reference>
<gene>
    <name evidence="2" type="ORF">ACFQZS_12800</name>
</gene>
<keyword evidence="1" id="KW-0732">Signal</keyword>
<dbReference type="Gene3D" id="3.40.50.1240">
    <property type="entry name" value="Phosphoglycerate mutase-like"/>
    <property type="match status" value="1"/>
</dbReference>
<dbReference type="EMBL" id="JBHTHU010000009">
    <property type="protein sequence ID" value="MFD0751027.1"/>
    <property type="molecule type" value="Genomic_DNA"/>
</dbReference>
<feature type="signal peptide" evidence="1">
    <location>
        <begin position="1"/>
        <end position="27"/>
    </location>
</feature>
<dbReference type="Proteomes" id="UP001596958">
    <property type="component" value="Unassembled WGS sequence"/>
</dbReference>
<sequence length="196" mass="21551">MKRYVSSIRILTVIICCLLLSNFNALAQKTSVWIVMHAETGKQDVLNSAGQARAEELAKILKREKLQAIYIDETKAAQQTADVLGQKAKILPRVYADSIKALADKIKKNFVGNKVLVVAKYNNVIPLLSALGAASPFSGVAANDNDLMFTVTLNANSGKVDLFISHYGKKQHSTEIPQQYILESFYPSFVPPTNSH</sequence>
<dbReference type="SUPFAM" id="SSF53254">
    <property type="entry name" value="Phosphoglycerate mutase-like"/>
    <property type="match status" value="1"/>
</dbReference>